<proteinExistence type="predicted"/>
<dbReference type="STRING" id="74348.SAMN04488523_11941"/>
<organism evidence="1 2">
    <name type="scientific">Sulfitobacter brevis</name>
    <dbReference type="NCBI Taxonomy" id="74348"/>
    <lineage>
        <taxon>Bacteria</taxon>
        <taxon>Pseudomonadati</taxon>
        <taxon>Pseudomonadota</taxon>
        <taxon>Alphaproteobacteria</taxon>
        <taxon>Rhodobacterales</taxon>
        <taxon>Roseobacteraceae</taxon>
        <taxon>Sulfitobacter</taxon>
    </lineage>
</organism>
<evidence type="ECO:0000313" key="1">
    <source>
        <dbReference type="EMBL" id="SFF12350.1"/>
    </source>
</evidence>
<accession>A0A1I2G5T8</accession>
<protein>
    <submittedName>
        <fullName evidence="1">Uncharacterized protein</fullName>
    </submittedName>
</protein>
<gene>
    <name evidence="1" type="ORF">SAMN04488523_11941</name>
</gene>
<dbReference type="EMBL" id="FOMW01000019">
    <property type="protein sequence ID" value="SFF12350.1"/>
    <property type="molecule type" value="Genomic_DNA"/>
</dbReference>
<name>A0A1I2G5T8_9RHOB</name>
<sequence length="91" mass="10090">MLFPGEKPASLSAYGISIEDAFHEDEFVRAFMTFPDDDFSAYQSVAIRRLPGGNPATSEWNRSVLDISSEEADEYMKRSAGNPPIFNGVQP</sequence>
<dbReference type="AlphaFoldDB" id="A0A1I2G5T8"/>
<reference evidence="1 2" key="1">
    <citation type="submission" date="2016-10" db="EMBL/GenBank/DDBJ databases">
        <authorList>
            <person name="de Groot N.N."/>
        </authorList>
    </citation>
    <scope>NUCLEOTIDE SEQUENCE [LARGE SCALE GENOMIC DNA]</scope>
    <source>
        <strain evidence="1 2">DSM 11443</strain>
    </source>
</reference>
<dbReference type="Proteomes" id="UP000198977">
    <property type="component" value="Unassembled WGS sequence"/>
</dbReference>
<evidence type="ECO:0000313" key="2">
    <source>
        <dbReference type="Proteomes" id="UP000198977"/>
    </source>
</evidence>
<keyword evidence="2" id="KW-1185">Reference proteome</keyword>